<dbReference type="Proteomes" id="UP000050795">
    <property type="component" value="Unassembled WGS sequence"/>
</dbReference>
<evidence type="ECO:0000256" key="1">
    <source>
        <dbReference type="SAM" id="Phobius"/>
    </source>
</evidence>
<feature type="transmembrane region" description="Helical" evidence="1">
    <location>
        <begin position="38"/>
        <end position="58"/>
    </location>
</feature>
<keyword evidence="2" id="KW-1185">Reference proteome</keyword>
<keyword evidence="1" id="KW-0472">Membrane</keyword>
<name>A0AA85JL29_TRIRE</name>
<organism evidence="2 3">
    <name type="scientific">Trichobilharzia regenti</name>
    <name type="common">Nasal bird schistosome</name>
    <dbReference type="NCBI Taxonomy" id="157069"/>
    <lineage>
        <taxon>Eukaryota</taxon>
        <taxon>Metazoa</taxon>
        <taxon>Spiralia</taxon>
        <taxon>Lophotrochozoa</taxon>
        <taxon>Platyhelminthes</taxon>
        <taxon>Trematoda</taxon>
        <taxon>Digenea</taxon>
        <taxon>Strigeidida</taxon>
        <taxon>Schistosomatoidea</taxon>
        <taxon>Schistosomatidae</taxon>
        <taxon>Trichobilharzia</taxon>
    </lineage>
</organism>
<feature type="transmembrane region" description="Helical" evidence="1">
    <location>
        <begin position="13"/>
        <end position="31"/>
    </location>
</feature>
<keyword evidence="1" id="KW-0812">Transmembrane</keyword>
<reference evidence="3" key="2">
    <citation type="submission" date="2023-11" db="UniProtKB">
        <authorList>
            <consortium name="WormBaseParasite"/>
        </authorList>
    </citation>
    <scope>IDENTIFICATION</scope>
</reference>
<evidence type="ECO:0000313" key="2">
    <source>
        <dbReference type="Proteomes" id="UP000050795"/>
    </source>
</evidence>
<protein>
    <submittedName>
        <fullName evidence="3">Uncharacterized protein</fullName>
    </submittedName>
</protein>
<feature type="transmembrane region" description="Helical" evidence="1">
    <location>
        <begin position="93"/>
        <end position="114"/>
    </location>
</feature>
<evidence type="ECO:0000313" key="3">
    <source>
        <dbReference type="WBParaSite" id="TREG1_31720.6"/>
    </source>
</evidence>
<feature type="transmembrane region" description="Helical" evidence="1">
    <location>
        <begin position="64"/>
        <end position="86"/>
    </location>
</feature>
<dbReference type="WBParaSite" id="TREG1_31720.6">
    <property type="protein sequence ID" value="TREG1_31720.6"/>
    <property type="gene ID" value="TREG1_31720"/>
</dbReference>
<proteinExistence type="predicted"/>
<accession>A0AA85JL29</accession>
<dbReference type="AlphaFoldDB" id="A0AA85JL29"/>
<sequence length="119" mass="13548">MVGEMIKFKWQDYAAIACLAVNLLLILLLCFKFRTKLLVALVLIAIMVLLWSTEIILMCCGIKQSCYILISFIILEDFLTIIFCSLTKRFKKGVTIAFLCITVACFAITLYTIYVGRMV</sequence>
<reference evidence="2" key="1">
    <citation type="submission" date="2022-06" db="EMBL/GenBank/DDBJ databases">
        <authorList>
            <person name="Berger JAMES D."/>
            <person name="Berger JAMES D."/>
        </authorList>
    </citation>
    <scope>NUCLEOTIDE SEQUENCE [LARGE SCALE GENOMIC DNA]</scope>
</reference>
<keyword evidence="1" id="KW-1133">Transmembrane helix</keyword>